<reference evidence="1" key="1">
    <citation type="submission" date="2018-06" db="EMBL/GenBank/DDBJ databases">
        <authorList>
            <person name="O'Rourke A."/>
        </authorList>
    </citation>
    <scope>NUCLEOTIDE SEQUENCE</scope>
    <source>
        <strain evidence="1">132550021-3</strain>
    </source>
</reference>
<dbReference type="EMBL" id="QGBI01000017">
    <property type="protein sequence ID" value="MBX3891735.1"/>
    <property type="molecule type" value="Genomic_DNA"/>
</dbReference>
<organism evidence="1 2">
    <name type="scientific">Ralstonia pickettii</name>
    <name type="common">Burkholderia pickettii</name>
    <dbReference type="NCBI Taxonomy" id="329"/>
    <lineage>
        <taxon>Bacteria</taxon>
        <taxon>Pseudomonadati</taxon>
        <taxon>Pseudomonadota</taxon>
        <taxon>Betaproteobacteria</taxon>
        <taxon>Burkholderiales</taxon>
        <taxon>Burkholderiaceae</taxon>
        <taxon>Ralstonia</taxon>
    </lineage>
</organism>
<gene>
    <name evidence="1" type="ORF">DEE74_17880</name>
</gene>
<dbReference type="RefSeq" id="WP_179817544.1">
    <property type="nucleotide sequence ID" value="NZ_JACBXL010000008.1"/>
</dbReference>
<dbReference type="Proteomes" id="UP001199322">
    <property type="component" value="Unassembled WGS sequence"/>
</dbReference>
<evidence type="ECO:0000313" key="2">
    <source>
        <dbReference type="Proteomes" id="UP001199322"/>
    </source>
</evidence>
<comment type="caution">
    <text evidence="1">The sequence shown here is derived from an EMBL/GenBank/DDBJ whole genome shotgun (WGS) entry which is preliminary data.</text>
</comment>
<accession>A0AAW4Q7X6</accession>
<evidence type="ECO:0000313" key="1">
    <source>
        <dbReference type="EMBL" id="MBX3891735.1"/>
    </source>
</evidence>
<protein>
    <submittedName>
        <fullName evidence="1">Uncharacterized protein</fullName>
    </submittedName>
</protein>
<sequence length="68" mass="7736">MVFERACREQDFAVADHLLAALETIARRQDDEAQLVPAYLIFADACMMPACQAMMKQSCQDLMQQQPK</sequence>
<name>A0AAW4Q7X6_RALPI</name>
<proteinExistence type="predicted"/>
<dbReference type="AlphaFoldDB" id="A0AAW4Q7X6"/>